<dbReference type="GO" id="GO:0000287">
    <property type="term" value="F:magnesium ion binding"/>
    <property type="evidence" value="ECO:0007669"/>
    <property type="project" value="InterPro"/>
</dbReference>
<dbReference type="SUPFAM" id="SSF52467">
    <property type="entry name" value="DHS-like NAD/FAD-binding domain"/>
    <property type="match status" value="1"/>
</dbReference>
<name>A0A220TYQ4_9BACI</name>
<dbReference type="InterPro" id="IPR012000">
    <property type="entry name" value="Thiamin_PyroP_enz_cen_dom"/>
</dbReference>
<feature type="domain" description="Thiamine pyrophosphate enzyme TPP-binding" evidence="5">
    <location>
        <begin position="383"/>
        <end position="528"/>
    </location>
</feature>
<gene>
    <name evidence="7" type="ORF">CFK37_01000</name>
</gene>
<dbReference type="CDD" id="cd07039">
    <property type="entry name" value="TPP_PYR_POX"/>
    <property type="match status" value="1"/>
</dbReference>
<dbReference type="InterPro" id="IPR011766">
    <property type="entry name" value="TPP_enzyme_TPP-bd"/>
</dbReference>
<feature type="domain" description="Thiamine pyrophosphate enzyme N-terminal TPP-binding" evidence="6">
    <location>
        <begin position="10"/>
        <end position="125"/>
    </location>
</feature>
<protein>
    <submittedName>
        <fullName evidence="7">Pyruvate oxidase</fullName>
    </submittedName>
</protein>
<evidence type="ECO:0000259" key="5">
    <source>
        <dbReference type="Pfam" id="PF02775"/>
    </source>
</evidence>
<dbReference type="Pfam" id="PF02776">
    <property type="entry name" value="TPP_enzyme_N"/>
    <property type="match status" value="1"/>
</dbReference>
<keyword evidence="7" id="KW-0670">Pyruvate</keyword>
<dbReference type="OrthoDB" id="4494979at2"/>
<dbReference type="EMBL" id="CP022315">
    <property type="protein sequence ID" value="ASK60885.1"/>
    <property type="molecule type" value="Genomic_DNA"/>
</dbReference>
<dbReference type="GO" id="GO:0003824">
    <property type="term" value="F:catalytic activity"/>
    <property type="evidence" value="ECO:0007669"/>
    <property type="project" value="InterPro"/>
</dbReference>
<dbReference type="RefSeq" id="WP_089060162.1">
    <property type="nucleotide sequence ID" value="NZ_CP022315.1"/>
</dbReference>
<dbReference type="InterPro" id="IPR000399">
    <property type="entry name" value="TPP-bd_CS"/>
</dbReference>
<dbReference type="Proteomes" id="UP000198312">
    <property type="component" value="Chromosome"/>
</dbReference>
<dbReference type="Pfam" id="PF02775">
    <property type="entry name" value="TPP_enzyme_C"/>
    <property type="match status" value="1"/>
</dbReference>
<dbReference type="PANTHER" id="PTHR42981:SF2">
    <property type="entry name" value="PYRUVATE DEHYDROGENASE [UBIQUINONE]"/>
    <property type="match status" value="1"/>
</dbReference>
<dbReference type="PROSITE" id="PS00187">
    <property type="entry name" value="TPP_ENZYMES"/>
    <property type="match status" value="1"/>
</dbReference>
<organism evidence="7 8">
    <name type="scientific">Virgibacillus phasianinus</name>
    <dbReference type="NCBI Taxonomy" id="2017483"/>
    <lineage>
        <taxon>Bacteria</taxon>
        <taxon>Bacillati</taxon>
        <taxon>Bacillota</taxon>
        <taxon>Bacilli</taxon>
        <taxon>Bacillales</taxon>
        <taxon>Bacillaceae</taxon>
        <taxon>Virgibacillus</taxon>
    </lineage>
</organism>
<dbReference type="GO" id="GO:0030976">
    <property type="term" value="F:thiamine pyrophosphate binding"/>
    <property type="evidence" value="ECO:0007669"/>
    <property type="project" value="InterPro"/>
</dbReference>
<dbReference type="AlphaFoldDB" id="A0A220TYQ4"/>
<dbReference type="Gene3D" id="3.40.50.970">
    <property type="match status" value="2"/>
</dbReference>
<dbReference type="KEGG" id="vil:CFK37_01000"/>
<dbReference type="InterPro" id="IPR029035">
    <property type="entry name" value="DHS-like_NAD/FAD-binding_dom"/>
</dbReference>
<dbReference type="InterPro" id="IPR047210">
    <property type="entry name" value="TPP_PYR_POXB-like"/>
</dbReference>
<dbReference type="InterPro" id="IPR029061">
    <property type="entry name" value="THDP-binding"/>
</dbReference>
<evidence type="ECO:0000259" key="6">
    <source>
        <dbReference type="Pfam" id="PF02776"/>
    </source>
</evidence>
<comment type="similarity">
    <text evidence="1 3">Belongs to the TPP enzyme family.</text>
</comment>
<evidence type="ECO:0000256" key="1">
    <source>
        <dbReference type="ARBA" id="ARBA00007812"/>
    </source>
</evidence>
<evidence type="ECO:0000313" key="8">
    <source>
        <dbReference type="Proteomes" id="UP000198312"/>
    </source>
</evidence>
<dbReference type="InterPro" id="IPR012001">
    <property type="entry name" value="Thiamin_PyroP_enz_TPP-bd_dom"/>
</dbReference>
<reference evidence="7 8" key="1">
    <citation type="submission" date="2017-07" db="EMBL/GenBank/DDBJ databases">
        <title>Virgibacillus sp. LM2416.</title>
        <authorList>
            <person name="Tak E.J."/>
            <person name="Bae J.-W."/>
        </authorList>
    </citation>
    <scope>NUCLEOTIDE SEQUENCE [LARGE SCALE GENOMIC DNA]</scope>
    <source>
        <strain evidence="7 8">LM2416</strain>
    </source>
</reference>
<evidence type="ECO:0000256" key="2">
    <source>
        <dbReference type="ARBA" id="ARBA00023052"/>
    </source>
</evidence>
<dbReference type="SUPFAM" id="SSF52518">
    <property type="entry name" value="Thiamin diphosphate-binding fold (THDP-binding)"/>
    <property type="match status" value="2"/>
</dbReference>
<proteinExistence type="inferred from homology"/>
<keyword evidence="2 3" id="KW-0786">Thiamine pyrophosphate</keyword>
<dbReference type="Gene3D" id="3.40.50.1220">
    <property type="entry name" value="TPP-binding domain"/>
    <property type="match status" value="1"/>
</dbReference>
<dbReference type="InterPro" id="IPR047211">
    <property type="entry name" value="POXB-like"/>
</dbReference>
<sequence>MPHKTVDNRNVAQHLIQQLKQWDVKRIYGVIGDGILFLLDELGNQEDIQYIACRHEMNAALMASAEAKLTGKMAVCTATSGPGITVLLNGLADAWRDRASVLVITGQVERTKIGTGDVQDINQQQLIAPLAEYSSLVTDSHSFPELLNIAMKTALSKGGVAHLSVPTDIWTLPVNGNFYPLPLTKTYPQPESMDIKRVSNAINQAQRPIILAGRGIQYAQTEAIRFAEKLQVPIMVTMPAKPFIANDHPLFIGGFGQAGTEISRDLLKKADLCVVLGATWWPKDYVPSSVRVIQIDSEQGNIGLNRQVTDSLVGNLAKVIPALTEQINTKSNPAYVKEIQEEKDSWNKQIQSEIGEVSEKIPPAHVFAELGKCINPDAVMAVDTGDHTLWLERIFQYRGQELLVSGRWRTLGFGLPAGIAAQLTFPGRQVVCIAGDGGVAHSIIDLITAVTYKLPITLIIINNNAYFMETSRMVVEGLNRGGSQIPNPDYVALAKSMGAEGERVEKAEGLVPAFNRAFQSNQTTIVEVLCSAPILPHTKILKGMDTINRWG</sequence>
<keyword evidence="8" id="KW-1185">Reference proteome</keyword>
<accession>A0A220TYQ4</accession>
<dbReference type="Pfam" id="PF00205">
    <property type="entry name" value="TPP_enzyme_M"/>
    <property type="match status" value="1"/>
</dbReference>
<evidence type="ECO:0000313" key="7">
    <source>
        <dbReference type="EMBL" id="ASK60885.1"/>
    </source>
</evidence>
<feature type="domain" description="Thiamine pyrophosphate enzyme central" evidence="4">
    <location>
        <begin position="195"/>
        <end position="323"/>
    </location>
</feature>
<evidence type="ECO:0000259" key="4">
    <source>
        <dbReference type="Pfam" id="PF00205"/>
    </source>
</evidence>
<evidence type="ECO:0000256" key="3">
    <source>
        <dbReference type="RuleBase" id="RU362132"/>
    </source>
</evidence>
<dbReference type="PANTHER" id="PTHR42981">
    <property type="entry name" value="PYRUVATE DEHYDROGENASE [UBIQUINONE]"/>
    <property type="match status" value="1"/>
</dbReference>